<dbReference type="Proteomes" id="UP000617628">
    <property type="component" value="Unassembled WGS sequence"/>
</dbReference>
<dbReference type="SMART" id="SM00028">
    <property type="entry name" value="TPR"/>
    <property type="match status" value="3"/>
</dbReference>
<feature type="chain" id="PRO_5036863139" description="Transglutaminase-like domain-containing protein" evidence="1">
    <location>
        <begin position="23"/>
        <end position="328"/>
    </location>
</feature>
<dbReference type="EMBL" id="JAENIL010000080">
    <property type="protein sequence ID" value="MBK1880298.1"/>
    <property type="molecule type" value="Genomic_DNA"/>
</dbReference>
<dbReference type="InterPro" id="IPR038765">
    <property type="entry name" value="Papain-like_cys_pep_sf"/>
</dbReference>
<dbReference type="Pfam" id="PF01841">
    <property type="entry name" value="Transglut_core"/>
    <property type="match status" value="1"/>
</dbReference>
<reference evidence="3" key="1">
    <citation type="submission" date="2021-01" db="EMBL/GenBank/DDBJ databases">
        <title>Modified the classification status of verrucomicrobia.</title>
        <authorList>
            <person name="Feng X."/>
        </authorList>
    </citation>
    <scope>NUCLEOTIDE SEQUENCE</scope>
    <source>
        <strain evidence="3">KCTC 13126</strain>
    </source>
</reference>
<feature type="signal peptide" evidence="1">
    <location>
        <begin position="1"/>
        <end position="22"/>
    </location>
</feature>
<feature type="domain" description="Transglutaminase-like" evidence="2">
    <location>
        <begin position="50"/>
        <end position="112"/>
    </location>
</feature>
<dbReference type="InterPro" id="IPR002931">
    <property type="entry name" value="Transglutaminase-like"/>
</dbReference>
<accession>A0A934VU16</accession>
<evidence type="ECO:0000313" key="3">
    <source>
        <dbReference type="EMBL" id="MBK1880298.1"/>
    </source>
</evidence>
<name>A0A934VU16_9BACT</name>
<evidence type="ECO:0000256" key="1">
    <source>
        <dbReference type="SAM" id="SignalP"/>
    </source>
</evidence>
<dbReference type="InterPro" id="IPR011990">
    <property type="entry name" value="TPR-like_helical_dom_sf"/>
</dbReference>
<protein>
    <recommendedName>
        <fullName evidence="2">Transglutaminase-like domain-containing protein</fullName>
    </recommendedName>
</protein>
<dbReference type="AlphaFoldDB" id="A0A934VU16"/>
<sequence length="328" mass="36641">MKLRQLSALICIALTTTLGAKATISIPEPSLELTPAMKQFLIEQNVSVNQPPLVKMQRILDGLYASEEGFTYSPEETLTASDAFEQRRGNCVSFAMLFVALAREVGLDARFNQIDYSPVWEKMGNIFVETSHINAIVFVGGSQYVIEGMPEYAEVASRNRNPIPDARVFSHYYNNSGLIALSQNDKEQARELIDTAISIDSSNGIAWQNLGLYNFQNGNQEAGEKALVEAAKRDDRSSSVCYILSQYYTKVGDDSNADKYAKLGSKRSKKNPFFQYHKSQEALFAGDLKKSIKHMEKALKLLPNYTKFKVELGHLKEGLACEDSYAKK</sequence>
<evidence type="ECO:0000259" key="2">
    <source>
        <dbReference type="Pfam" id="PF01841"/>
    </source>
</evidence>
<dbReference type="Gene3D" id="1.25.40.10">
    <property type="entry name" value="Tetratricopeptide repeat domain"/>
    <property type="match status" value="1"/>
</dbReference>
<proteinExistence type="predicted"/>
<dbReference type="Pfam" id="PF13181">
    <property type="entry name" value="TPR_8"/>
    <property type="match status" value="1"/>
</dbReference>
<comment type="caution">
    <text evidence="3">The sequence shown here is derived from an EMBL/GenBank/DDBJ whole genome shotgun (WGS) entry which is preliminary data.</text>
</comment>
<keyword evidence="4" id="KW-1185">Reference proteome</keyword>
<keyword evidence="1" id="KW-0732">Signal</keyword>
<dbReference type="InterPro" id="IPR019734">
    <property type="entry name" value="TPR_rpt"/>
</dbReference>
<dbReference type="SUPFAM" id="SSF48452">
    <property type="entry name" value="TPR-like"/>
    <property type="match status" value="1"/>
</dbReference>
<dbReference type="SUPFAM" id="SSF54001">
    <property type="entry name" value="Cysteine proteinases"/>
    <property type="match status" value="1"/>
</dbReference>
<organism evidence="3 4">
    <name type="scientific">Pelagicoccus mobilis</name>
    <dbReference type="NCBI Taxonomy" id="415221"/>
    <lineage>
        <taxon>Bacteria</taxon>
        <taxon>Pseudomonadati</taxon>
        <taxon>Verrucomicrobiota</taxon>
        <taxon>Opitutia</taxon>
        <taxon>Puniceicoccales</taxon>
        <taxon>Pelagicoccaceae</taxon>
        <taxon>Pelagicoccus</taxon>
    </lineage>
</organism>
<dbReference type="RefSeq" id="WP_200359115.1">
    <property type="nucleotide sequence ID" value="NZ_JAENIL010000080.1"/>
</dbReference>
<dbReference type="Gene3D" id="3.10.620.30">
    <property type="match status" value="1"/>
</dbReference>
<gene>
    <name evidence="3" type="ORF">JIN87_25665</name>
</gene>
<evidence type="ECO:0000313" key="4">
    <source>
        <dbReference type="Proteomes" id="UP000617628"/>
    </source>
</evidence>